<dbReference type="GO" id="GO:0006269">
    <property type="term" value="P:DNA replication, synthesis of primer"/>
    <property type="evidence" value="ECO:0007669"/>
    <property type="project" value="UniProtKB-UniRule"/>
</dbReference>
<dbReference type="CDD" id="cd00984">
    <property type="entry name" value="DnaB_C"/>
    <property type="match status" value="1"/>
</dbReference>
<keyword evidence="7 12" id="KW-0067">ATP-binding</keyword>
<dbReference type="GO" id="GO:0016887">
    <property type="term" value="F:ATP hydrolysis activity"/>
    <property type="evidence" value="ECO:0007669"/>
    <property type="project" value="RHEA"/>
</dbReference>
<evidence type="ECO:0000256" key="7">
    <source>
        <dbReference type="ARBA" id="ARBA00022840"/>
    </source>
</evidence>
<comment type="function">
    <text evidence="12">The main replicative DNA helicase, it participates in initiation and elongation during chromosome replication. Travels ahead of the DNA replisome, separating dsDNA into templates for DNA synthesis. A processive ATP-dependent 5'-3' DNA helicase it has DNA-dependent ATPase activity.</text>
</comment>
<evidence type="ECO:0000256" key="9">
    <source>
        <dbReference type="ARBA" id="ARBA00023235"/>
    </source>
</evidence>
<keyword evidence="2 12" id="KW-0639">Primosome</keyword>
<keyword evidence="3 12" id="KW-0235">DNA replication</keyword>
<comment type="catalytic activity">
    <reaction evidence="10 12">
        <text>ATP + H2O = ADP + phosphate + H(+)</text>
        <dbReference type="Rhea" id="RHEA:13065"/>
        <dbReference type="ChEBI" id="CHEBI:15377"/>
        <dbReference type="ChEBI" id="CHEBI:15378"/>
        <dbReference type="ChEBI" id="CHEBI:30616"/>
        <dbReference type="ChEBI" id="CHEBI:43474"/>
        <dbReference type="ChEBI" id="CHEBI:456216"/>
        <dbReference type="EC" id="5.6.2.3"/>
    </reaction>
</comment>
<reference evidence="14 15" key="1">
    <citation type="submission" date="2017-02" db="EMBL/GenBank/DDBJ databases">
        <title>Whole genome sequencing of Helicobacter bilis strain AAQJH.</title>
        <authorList>
            <person name="Conlan S."/>
            <person name="Thomas P.J."/>
            <person name="Mullikin J."/>
            <person name="Palmore T.N."/>
            <person name="Frank K.M."/>
            <person name="Segre J.A."/>
        </authorList>
    </citation>
    <scope>NUCLEOTIDE SEQUENCE [LARGE SCALE GENOMIC DNA]</scope>
    <source>
        <strain evidence="14 15">AAQJH</strain>
    </source>
</reference>
<dbReference type="PANTHER" id="PTHR30153:SF2">
    <property type="entry name" value="REPLICATIVE DNA HELICASE"/>
    <property type="match status" value="1"/>
</dbReference>
<name>A0A1Q2LKM2_9HELI</name>
<dbReference type="GO" id="GO:0005524">
    <property type="term" value="F:ATP binding"/>
    <property type="evidence" value="ECO:0007669"/>
    <property type="project" value="UniProtKB-UniRule"/>
</dbReference>
<dbReference type="EC" id="5.6.2.3" evidence="11 12"/>
<feature type="domain" description="SF4 helicase" evidence="13">
    <location>
        <begin position="166"/>
        <end position="459"/>
    </location>
</feature>
<dbReference type="SUPFAM" id="SSF48024">
    <property type="entry name" value="N-terminal domain of DnaB helicase"/>
    <property type="match status" value="1"/>
</dbReference>
<evidence type="ECO:0000256" key="8">
    <source>
        <dbReference type="ARBA" id="ARBA00023125"/>
    </source>
</evidence>
<dbReference type="GO" id="GO:1990077">
    <property type="term" value="C:primosome complex"/>
    <property type="evidence" value="ECO:0007669"/>
    <property type="project" value="UniProtKB-UniRule"/>
</dbReference>
<evidence type="ECO:0000256" key="2">
    <source>
        <dbReference type="ARBA" id="ARBA00022515"/>
    </source>
</evidence>
<evidence type="ECO:0000256" key="4">
    <source>
        <dbReference type="ARBA" id="ARBA00022741"/>
    </source>
</evidence>
<dbReference type="RefSeq" id="WP_077389937.1">
    <property type="nucleotide sequence ID" value="NZ_CP019645.1"/>
</dbReference>
<dbReference type="GO" id="GO:0005829">
    <property type="term" value="C:cytosol"/>
    <property type="evidence" value="ECO:0007669"/>
    <property type="project" value="TreeGrafter"/>
</dbReference>
<dbReference type="Gene3D" id="3.40.50.300">
    <property type="entry name" value="P-loop containing nucleotide triphosphate hydrolases"/>
    <property type="match status" value="1"/>
</dbReference>
<dbReference type="KEGG" id="hbl:XJ32_11390"/>
<dbReference type="InterPro" id="IPR007694">
    <property type="entry name" value="DNA_helicase_DnaB-like_C"/>
</dbReference>
<evidence type="ECO:0000256" key="10">
    <source>
        <dbReference type="ARBA" id="ARBA00048954"/>
    </source>
</evidence>
<evidence type="ECO:0000259" key="13">
    <source>
        <dbReference type="PROSITE" id="PS51199"/>
    </source>
</evidence>
<evidence type="ECO:0000256" key="5">
    <source>
        <dbReference type="ARBA" id="ARBA00022801"/>
    </source>
</evidence>
<protein>
    <recommendedName>
        <fullName evidence="11 12">Replicative DNA helicase</fullName>
        <ecNumber evidence="11 12">5.6.2.3</ecNumber>
    </recommendedName>
</protein>
<dbReference type="InterPro" id="IPR007692">
    <property type="entry name" value="DNA_helicase_DnaB"/>
</dbReference>
<dbReference type="Pfam" id="PF03796">
    <property type="entry name" value="DnaB_C"/>
    <property type="match status" value="1"/>
</dbReference>
<dbReference type="Pfam" id="PF00772">
    <property type="entry name" value="DnaB"/>
    <property type="match status" value="1"/>
</dbReference>
<dbReference type="InterPro" id="IPR027417">
    <property type="entry name" value="P-loop_NTPase"/>
</dbReference>
<evidence type="ECO:0000313" key="15">
    <source>
        <dbReference type="Proteomes" id="UP000188298"/>
    </source>
</evidence>
<keyword evidence="6 12" id="KW-0347">Helicase</keyword>
<evidence type="ECO:0000256" key="3">
    <source>
        <dbReference type="ARBA" id="ARBA00022705"/>
    </source>
</evidence>
<dbReference type="InterPro" id="IPR007693">
    <property type="entry name" value="DNA_helicase_DnaB-like_N"/>
</dbReference>
<accession>A0A1Q2LKM2</accession>
<dbReference type="Gene3D" id="1.10.860.10">
    <property type="entry name" value="DNAb Helicase, Chain A"/>
    <property type="match status" value="1"/>
</dbReference>
<dbReference type="PANTHER" id="PTHR30153">
    <property type="entry name" value="REPLICATIVE DNA HELICASE DNAB"/>
    <property type="match status" value="1"/>
</dbReference>
<proteinExistence type="inferred from homology"/>
<dbReference type="InterPro" id="IPR036185">
    <property type="entry name" value="DNA_heli_DnaB-like_N_sf"/>
</dbReference>
<sequence length="488" mass="54831">MQELESKIERVVLSAILFSPDKFDEICDSLVAQDFSLPLHVEMFKACENLHRNETPITPEFLCIEMQKSMKVSLDDIALIAAESPIADIDTYVKMIKNSSIKRNLFSLASFMRDESMKPDSIAQNILADIEQKVYALSIQDTNNAFKNAYEVVESTMRLIKENQAKHGALKGIDTGFSKLNNATTGFNAGELIVIGARPAMGKTALILSMTLKILSSQKGVAIFSLEMPAEQLMTRMLSAKSMVPLQNVRSGSMDDNEFTKLSKSAQELCETHIYIDDNPHLSLAGLRTKLRKLKIKDPSVSIVMIDYLQLMSGMSNANAAARHEIIAEISRGLKNLARELKIPIVALSQLNRALELRDDKRPIMSDLRESGSIEQDADVILFLYRDEVYKERESRNRIAKQKKSKSEDSSVEIEEQYKAPEVHEAELILAKNRNGETRTIKIEYNSKYTLFVDRNEEREIKMAAQSSTALIGDVQTINLNDGVLPKF</sequence>
<dbReference type="SUPFAM" id="SSF52540">
    <property type="entry name" value="P-loop containing nucleoside triphosphate hydrolases"/>
    <property type="match status" value="1"/>
</dbReference>
<evidence type="ECO:0000256" key="12">
    <source>
        <dbReference type="RuleBase" id="RU362085"/>
    </source>
</evidence>
<dbReference type="GO" id="GO:0043139">
    <property type="term" value="F:5'-3' DNA helicase activity"/>
    <property type="evidence" value="ECO:0007669"/>
    <property type="project" value="UniProtKB-EC"/>
</dbReference>
<keyword evidence="8 12" id="KW-0238">DNA-binding</keyword>
<evidence type="ECO:0000256" key="11">
    <source>
        <dbReference type="NCBIfam" id="TIGR00665"/>
    </source>
</evidence>
<dbReference type="EMBL" id="CP019645">
    <property type="protein sequence ID" value="AQQ60582.1"/>
    <property type="molecule type" value="Genomic_DNA"/>
</dbReference>
<dbReference type="AlphaFoldDB" id="A0A1Q2LKM2"/>
<dbReference type="Proteomes" id="UP000188298">
    <property type="component" value="Chromosome"/>
</dbReference>
<keyword evidence="5 12" id="KW-0378">Hydrolase</keyword>
<dbReference type="InterPro" id="IPR016136">
    <property type="entry name" value="DNA_helicase_N/primase_C"/>
</dbReference>
<keyword evidence="9" id="KW-0413">Isomerase</keyword>
<keyword evidence="4 12" id="KW-0547">Nucleotide-binding</keyword>
<evidence type="ECO:0000256" key="1">
    <source>
        <dbReference type="ARBA" id="ARBA00008428"/>
    </source>
</evidence>
<evidence type="ECO:0000256" key="6">
    <source>
        <dbReference type="ARBA" id="ARBA00022806"/>
    </source>
</evidence>
<dbReference type="NCBIfam" id="TIGR00665">
    <property type="entry name" value="DnaB"/>
    <property type="match status" value="1"/>
</dbReference>
<dbReference type="PROSITE" id="PS51199">
    <property type="entry name" value="SF4_HELICASE"/>
    <property type="match status" value="1"/>
</dbReference>
<organism evidence="14 15">
    <name type="scientific">Helicobacter bilis</name>
    <dbReference type="NCBI Taxonomy" id="37372"/>
    <lineage>
        <taxon>Bacteria</taxon>
        <taxon>Pseudomonadati</taxon>
        <taxon>Campylobacterota</taxon>
        <taxon>Epsilonproteobacteria</taxon>
        <taxon>Campylobacterales</taxon>
        <taxon>Helicobacteraceae</taxon>
        <taxon>Helicobacter</taxon>
    </lineage>
</organism>
<dbReference type="GO" id="GO:0003677">
    <property type="term" value="F:DNA binding"/>
    <property type="evidence" value="ECO:0007669"/>
    <property type="project" value="UniProtKB-UniRule"/>
</dbReference>
<comment type="similarity">
    <text evidence="1 12">Belongs to the helicase family. DnaB subfamily.</text>
</comment>
<gene>
    <name evidence="14" type="ORF">XJ32_11390</name>
</gene>
<evidence type="ECO:0000313" key="14">
    <source>
        <dbReference type="EMBL" id="AQQ60582.1"/>
    </source>
</evidence>